<feature type="domain" description="Multidrug resistance protein MdtA-like C-terminal permuted SH3" evidence="6">
    <location>
        <begin position="276"/>
        <end position="336"/>
    </location>
</feature>
<dbReference type="Pfam" id="PF25944">
    <property type="entry name" value="Beta-barrel_RND"/>
    <property type="match status" value="1"/>
</dbReference>
<sequence length="351" mass="39079">MLITGCHQDKQPTAPTPTVSAIKVVSSQIPIYKEYIGITQSIASVGIRARVEGFLTQMNFVEGKPVKKDQLLFVIDPKPFEAQLELAQGQLARSIADQEFQRVQFLRMKELVAKGDVSQSRYDEVRATYQEAEADVEVGRAKVEEAKINLSYCYMRSPIDGIIGERYVDVGNLVGGTKNTLLATVVKLDPMYVQFSPSVNDFGEFLKYRENVPFKVEVSLPQNKDLVFRGQVDLVNNQADVPTATILMRALIQNPEKLLLPGIYVDIKVILTEHGDVILIPSKAIMETQGEKSVYVINKENEVEVRTITTAAEYEDQSIVKSGLQIGDVIMTSGLQNVKPNQKVIIKMNGQ</sequence>
<comment type="caution">
    <text evidence="7">The sequence shown here is derived from an EMBL/GenBank/DDBJ whole genome shotgun (WGS) entry which is preliminary data.</text>
</comment>
<dbReference type="GO" id="GO:0005886">
    <property type="term" value="C:plasma membrane"/>
    <property type="evidence" value="ECO:0007669"/>
    <property type="project" value="TreeGrafter"/>
</dbReference>
<dbReference type="InterPro" id="IPR058626">
    <property type="entry name" value="MdtA-like_b-barrel"/>
</dbReference>
<evidence type="ECO:0000259" key="5">
    <source>
        <dbReference type="Pfam" id="PF25944"/>
    </source>
</evidence>
<dbReference type="Pfam" id="PF25917">
    <property type="entry name" value="BSH_RND"/>
    <property type="match status" value="1"/>
</dbReference>
<evidence type="ECO:0000313" key="7">
    <source>
        <dbReference type="EMBL" id="KTD25714.1"/>
    </source>
</evidence>
<gene>
    <name evidence="7" type="ORF">Llan_0104</name>
</gene>
<dbReference type="GO" id="GO:0030313">
    <property type="term" value="C:cell envelope"/>
    <property type="evidence" value="ECO:0007669"/>
    <property type="project" value="UniProtKB-SubCell"/>
</dbReference>
<dbReference type="GO" id="GO:0022857">
    <property type="term" value="F:transmembrane transporter activity"/>
    <property type="evidence" value="ECO:0007669"/>
    <property type="project" value="InterPro"/>
</dbReference>
<protein>
    <submittedName>
        <fullName evidence="7">HlyD family transporter secretion protein</fullName>
    </submittedName>
</protein>
<evidence type="ECO:0000256" key="2">
    <source>
        <dbReference type="ARBA" id="ARBA00009477"/>
    </source>
</evidence>
<dbReference type="InterPro" id="IPR058624">
    <property type="entry name" value="MdtA-like_HH"/>
</dbReference>
<dbReference type="InterPro" id="IPR006143">
    <property type="entry name" value="RND_pump_MFP"/>
</dbReference>
<evidence type="ECO:0000259" key="3">
    <source>
        <dbReference type="Pfam" id="PF25876"/>
    </source>
</evidence>
<dbReference type="AlphaFoldDB" id="A0A0W0W0H5"/>
<dbReference type="NCBIfam" id="TIGR01730">
    <property type="entry name" value="RND_mfp"/>
    <property type="match status" value="1"/>
</dbReference>
<dbReference type="SUPFAM" id="SSF111369">
    <property type="entry name" value="HlyD-like secretion proteins"/>
    <property type="match status" value="1"/>
</dbReference>
<dbReference type="InterPro" id="IPR058625">
    <property type="entry name" value="MdtA-like_BSH"/>
</dbReference>
<feature type="domain" description="Multidrug resistance protein MdtA-like beta-barrel" evidence="5">
    <location>
        <begin position="190"/>
        <end position="270"/>
    </location>
</feature>
<proteinExistence type="inferred from homology"/>
<evidence type="ECO:0000259" key="4">
    <source>
        <dbReference type="Pfam" id="PF25917"/>
    </source>
</evidence>
<dbReference type="Gene3D" id="1.10.287.470">
    <property type="entry name" value="Helix hairpin bin"/>
    <property type="match status" value="1"/>
</dbReference>
<dbReference type="Pfam" id="PF25876">
    <property type="entry name" value="HH_MFP_RND"/>
    <property type="match status" value="1"/>
</dbReference>
<dbReference type="eggNOG" id="COG0845">
    <property type="taxonomic scope" value="Bacteria"/>
</dbReference>
<dbReference type="GO" id="GO:0046677">
    <property type="term" value="P:response to antibiotic"/>
    <property type="evidence" value="ECO:0007669"/>
    <property type="project" value="TreeGrafter"/>
</dbReference>
<dbReference type="EMBL" id="LNYI01000003">
    <property type="protein sequence ID" value="KTD25714.1"/>
    <property type="molecule type" value="Genomic_DNA"/>
</dbReference>
<comment type="subcellular location">
    <subcellularLocation>
        <location evidence="1">Cell inner membrane</location>
        <topology evidence="1">Lipid-anchor</topology>
    </subcellularLocation>
</comment>
<evidence type="ECO:0000256" key="1">
    <source>
        <dbReference type="ARBA" id="ARBA00004519"/>
    </source>
</evidence>
<evidence type="ECO:0000259" key="6">
    <source>
        <dbReference type="Pfam" id="PF25967"/>
    </source>
</evidence>
<evidence type="ECO:0000313" key="8">
    <source>
        <dbReference type="Proteomes" id="UP000054869"/>
    </source>
</evidence>
<organism evidence="7 8">
    <name type="scientific">Legionella lansingensis</name>
    <dbReference type="NCBI Taxonomy" id="45067"/>
    <lineage>
        <taxon>Bacteria</taxon>
        <taxon>Pseudomonadati</taxon>
        <taxon>Pseudomonadota</taxon>
        <taxon>Gammaproteobacteria</taxon>
        <taxon>Legionellales</taxon>
        <taxon>Legionellaceae</taxon>
        <taxon>Legionella</taxon>
    </lineage>
</organism>
<dbReference type="Gene3D" id="2.40.50.100">
    <property type="match status" value="1"/>
</dbReference>
<dbReference type="STRING" id="45067.Llan_0104"/>
<dbReference type="InterPro" id="IPR058627">
    <property type="entry name" value="MdtA-like_C"/>
</dbReference>
<dbReference type="PANTHER" id="PTHR30158:SF10">
    <property type="entry name" value="CATION EFFLUX PUMP"/>
    <property type="match status" value="1"/>
</dbReference>
<keyword evidence="8" id="KW-1185">Reference proteome</keyword>
<dbReference type="Gene3D" id="2.40.420.20">
    <property type="match status" value="1"/>
</dbReference>
<dbReference type="Gene3D" id="2.40.30.170">
    <property type="match status" value="1"/>
</dbReference>
<name>A0A0W0W0H5_9GAMM</name>
<dbReference type="PANTHER" id="PTHR30158">
    <property type="entry name" value="ACRA/E-RELATED COMPONENT OF DRUG EFFLUX TRANSPORTER"/>
    <property type="match status" value="1"/>
</dbReference>
<comment type="similarity">
    <text evidence="2">Belongs to the membrane fusion protein (MFP) (TC 8.A.1) family.</text>
</comment>
<dbReference type="PATRIC" id="fig|45067.4.peg.107"/>
<accession>A0A0W0W0H5</accession>
<dbReference type="Pfam" id="PF25967">
    <property type="entry name" value="RND-MFP_C"/>
    <property type="match status" value="1"/>
</dbReference>
<feature type="domain" description="Multidrug resistance protein MdtA-like barrel-sandwich hybrid" evidence="4">
    <location>
        <begin position="45"/>
        <end position="185"/>
    </location>
</feature>
<feature type="domain" description="Multidrug resistance protein MdtA-like alpha-helical hairpin" evidence="3">
    <location>
        <begin position="84"/>
        <end position="152"/>
    </location>
</feature>
<reference evidence="7 8" key="1">
    <citation type="submission" date="2015-11" db="EMBL/GenBank/DDBJ databases">
        <title>Genomic analysis of 38 Legionella species identifies large and diverse effector repertoires.</title>
        <authorList>
            <person name="Burstein D."/>
            <person name="Amaro F."/>
            <person name="Zusman T."/>
            <person name="Lifshitz Z."/>
            <person name="Cohen O."/>
            <person name="Gilbert J.A."/>
            <person name="Pupko T."/>
            <person name="Shuman H.A."/>
            <person name="Segal G."/>
        </authorList>
    </citation>
    <scope>NUCLEOTIDE SEQUENCE [LARGE SCALE GENOMIC DNA]</scope>
    <source>
        <strain evidence="7 8">ATCC 49751</strain>
    </source>
</reference>
<dbReference type="Proteomes" id="UP000054869">
    <property type="component" value="Unassembled WGS sequence"/>
</dbReference>